<comment type="caution">
    <text evidence="1">The sequence shown here is derived from an EMBL/GenBank/DDBJ whole genome shotgun (WGS) entry which is preliminary data.</text>
</comment>
<dbReference type="InterPro" id="IPR029063">
    <property type="entry name" value="SAM-dependent_MTases_sf"/>
</dbReference>
<keyword evidence="2" id="KW-1185">Reference proteome</keyword>
<keyword evidence="1" id="KW-0808">Transferase</keyword>
<dbReference type="GO" id="GO:0032259">
    <property type="term" value="P:methylation"/>
    <property type="evidence" value="ECO:0007669"/>
    <property type="project" value="UniProtKB-KW"/>
</dbReference>
<dbReference type="Pfam" id="PF13489">
    <property type="entry name" value="Methyltransf_23"/>
    <property type="match status" value="1"/>
</dbReference>
<dbReference type="EMBL" id="JADEXG010000074">
    <property type="protein sequence ID" value="MBE9079947.1"/>
    <property type="molecule type" value="Genomic_DNA"/>
</dbReference>
<organism evidence="1 2">
    <name type="scientific">Vasconcelosia minhoensis LEGE 07310</name>
    <dbReference type="NCBI Taxonomy" id="915328"/>
    <lineage>
        <taxon>Bacteria</taxon>
        <taxon>Bacillati</taxon>
        <taxon>Cyanobacteriota</taxon>
        <taxon>Cyanophyceae</taxon>
        <taxon>Nodosilineales</taxon>
        <taxon>Cymatolegaceae</taxon>
        <taxon>Vasconcelosia</taxon>
        <taxon>Vasconcelosia minhoensis</taxon>
    </lineage>
</organism>
<proteinExistence type="predicted"/>
<dbReference type="AlphaFoldDB" id="A0A8J7B0H4"/>
<accession>A0A8J7B0H4</accession>
<reference evidence="1" key="1">
    <citation type="submission" date="2020-10" db="EMBL/GenBank/DDBJ databases">
        <authorList>
            <person name="Castelo-Branco R."/>
            <person name="Eusebio N."/>
            <person name="Adriana R."/>
            <person name="Vieira A."/>
            <person name="Brugerolle De Fraissinette N."/>
            <person name="Rezende De Castro R."/>
            <person name="Schneider M.P."/>
            <person name="Vasconcelos V."/>
            <person name="Leao P.N."/>
        </authorList>
    </citation>
    <scope>NUCLEOTIDE SEQUENCE</scope>
    <source>
        <strain evidence="1">LEGE 07310</strain>
    </source>
</reference>
<dbReference type="RefSeq" id="WP_193911413.1">
    <property type="nucleotide sequence ID" value="NZ_JADEXG010000074.1"/>
</dbReference>
<dbReference type="Gene3D" id="3.40.50.150">
    <property type="entry name" value="Vaccinia Virus protein VP39"/>
    <property type="match status" value="1"/>
</dbReference>
<evidence type="ECO:0000313" key="2">
    <source>
        <dbReference type="Proteomes" id="UP000636505"/>
    </source>
</evidence>
<keyword evidence="1" id="KW-0489">Methyltransferase</keyword>
<dbReference type="SUPFAM" id="SSF53335">
    <property type="entry name" value="S-adenosyl-L-methionine-dependent methyltransferases"/>
    <property type="match status" value="1"/>
</dbReference>
<dbReference type="GO" id="GO:0008168">
    <property type="term" value="F:methyltransferase activity"/>
    <property type="evidence" value="ECO:0007669"/>
    <property type="project" value="UniProtKB-KW"/>
</dbReference>
<evidence type="ECO:0000313" key="1">
    <source>
        <dbReference type="EMBL" id="MBE9079947.1"/>
    </source>
</evidence>
<name>A0A8J7B0H4_9CYAN</name>
<dbReference type="Proteomes" id="UP000636505">
    <property type="component" value="Unassembled WGS sequence"/>
</dbReference>
<gene>
    <name evidence="1" type="ORF">IQ241_22095</name>
</gene>
<protein>
    <submittedName>
        <fullName evidence="1">Methyltransferase domain-containing protein</fullName>
    </submittedName>
</protein>
<sequence length="307" mass="34926">MNSRQKVLQHIDPKGQGLEIGPSHNPVAPKKEGFKVHIIDHMSREELVEKYEAHGVNLENIEEVDFVWRGEPYAELTGKHKFYDWIIASHLIEHTPDLIGFLNSCDAILKDDGVLSLVVPDKRYCFDHYRPITGLAKIIDSHYRQEQIHTPGTVAEYFLNVVAQAGQIAWYPESTGAYNFVHSLENSTQGMAAVLNEKTYLDVHAWCFVPHSFRLLIHDLFCLGLIPFKEVDFIPTDGCEFYVTLSRGGQGIDQPRLAILDAIEAEVRDGITLPELPKSSRGDRNSWPKRLKNNLRSLKKGRWQSAQ</sequence>